<evidence type="ECO:0000313" key="10">
    <source>
        <dbReference type="EMBL" id="KAG6579553.1"/>
    </source>
</evidence>
<dbReference type="InterPro" id="IPR001471">
    <property type="entry name" value="AP2/ERF_dom"/>
</dbReference>
<evidence type="ECO:0000256" key="3">
    <source>
        <dbReference type="ARBA" id="ARBA00023125"/>
    </source>
</evidence>
<dbReference type="FunFam" id="3.30.730.10:FF:000001">
    <property type="entry name" value="Ethylene-responsive transcription factor 2"/>
    <property type="match status" value="1"/>
</dbReference>
<dbReference type="GO" id="GO:0005634">
    <property type="term" value="C:nucleus"/>
    <property type="evidence" value="ECO:0007669"/>
    <property type="project" value="UniProtKB-SubCell"/>
</dbReference>
<protein>
    <submittedName>
        <fullName evidence="10">Ethylene-responsive transcription factor</fullName>
    </submittedName>
</protein>
<feature type="compositionally biased region" description="Low complexity" evidence="8">
    <location>
        <begin position="216"/>
        <end position="233"/>
    </location>
</feature>
<organism evidence="10 11">
    <name type="scientific">Cucurbita argyrosperma subsp. sororia</name>
    <dbReference type="NCBI Taxonomy" id="37648"/>
    <lineage>
        <taxon>Eukaryota</taxon>
        <taxon>Viridiplantae</taxon>
        <taxon>Streptophyta</taxon>
        <taxon>Embryophyta</taxon>
        <taxon>Tracheophyta</taxon>
        <taxon>Spermatophyta</taxon>
        <taxon>Magnoliopsida</taxon>
        <taxon>eudicotyledons</taxon>
        <taxon>Gunneridae</taxon>
        <taxon>Pentapetalae</taxon>
        <taxon>rosids</taxon>
        <taxon>fabids</taxon>
        <taxon>Cucurbitales</taxon>
        <taxon>Cucurbitaceae</taxon>
        <taxon>Cucurbiteae</taxon>
        <taxon>Cucurbita</taxon>
    </lineage>
</organism>
<keyword evidence="3" id="KW-0238">DNA-binding</keyword>
<dbReference type="CDD" id="cd00018">
    <property type="entry name" value="AP2"/>
    <property type="match status" value="1"/>
</dbReference>
<dbReference type="GO" id="GO:0003677">
    <property type="term" value="F:DNA binding"/>
    <property type="evidence" value="ECO:0007669"/>
    <property type="project" value="UniProtKB-KW"/>
</dbReference>
<dbReference type="AlphaFoldDB" id="A0AAV6ME24"/>
<dbReference type="PANTHER" id="PTHR31657:SF20">
    <property type="entry name" value="ETHYLENE-RESPONSIVE TRANSCRIPTION FACTOR ERF061"/>
    <property type="match status" value="1"/>
</dbReference>
<dbReference type="PROSITE" id="PS51032">
    <property type="entry name" value="AP2_ERF"/>
    <property type="match status" value="1"/>
</dbReference>
<evidence type="ECO:0000256" key="8">
    <source>
        <dbReference type="SAM" id="MobiDB-lite"/>
    </source>
</evidence>
<proteinExistence type="inferred from homology"/>
<name>A0AAV6ME24_9ROSI</name>
<gene>
    <name evidence="10" type="primary">ERF061</name>
    <name evidence="10" type="ORF">SDJN03_24001</name>
</gene>
<evidence type="ECO:0000313" key="11">
    <source>
        <dbReference type="Proteomes" id="UP000685013"/>
    </source>
</evidence>
<comment type="caution">
    <text evidence="10">The sequence shown here is derived from an EMBL/GenBank/DDBJ whole genome shotgun (WGS) entry which is preliminary data.</text>
</comment>
<comment type="similarity">
    <text evidence="7">Belongs to the AP2/ERF transcription factor family. ERF subfamily.</text>
</comment>
<keyword evidence="2" id="KW-0805">Transcription regulation</keyword>
<keyword evidence="5" id="KW-0804">Transcription</keyword>
<evidence type="ECO:0000256" key="6">
    <source>
        <dbReference type="ARBA" id="ARBA00023242"/>
    </source>
</evidence>
<dbReference type="InterPro" id="IPR051758">
    <property type="entry name" value="ERF/AP2-like"/>
</dbReference>
<dbReference type="PANTHER" id="PTHR31657">
    <property type="entry name" value="ETHYLENE-RESPONSIVE TRANSCRIPTION FACTOR ERF061"/>
    <property type="match status" value="1"/>
</dbReference>
<dbReference type="GO" id="GO:0003700">
    <property type="term" value="F:DNA-binding transcription factor activity"/>
    <property type="evidence" value="ECO:0007669"/>
    <property type="project" value="InterPro"/>
</dbReference>
<evidence type="ECO:0000256" key="5">
    <source>
        <dbReference type="ARBA" id="ARBA00023163"/>
    </source>
</evidence>
<evidence type="ECO:0000256" key="1">
    <source>
        <dbReference type="ARBA" id="ARBA00004123"/>
    </source>
</evidence>
<dbReference type="EMBL" id="JAGKQH010000015">
    <property type="protein sequence ID" value="KAG6579553.1"/>
    <property type="molecule type" value="Genomic_DNA"/>
</dbReference>
<accession>A0AAV6ME24</accession>
<comment type="subcellular location">
    <subcellularLocation>
        <location evidence="1">Nucleus</location>
    </subcellularLocation>
</comment>
<keyword evidence="6" id="KW-0539">Nucleus</keyword>
<sequence>MNTMMNRADLQFQLTDVSTALSNLILTGGGNTLDSIFSHCENLASVNDGGDFDRLVGSSVYLQQREVLKRFSQDSKPNGSRDLFSRAYELLYSRSGAAVGGGERKLYRGVRQRHWGKWVAEIRLPQNRMRVWLGTYDSPEAAAYAYDCAACKLRGEYARLNFPNLKELKTDLGAGEFARLSGLKKLVDAKIQAIFQKIRKGKGKKSVKKNDSQRTGSDLGSGSCSSSSSSSVSLPPAAVELTDEWSLERVQPPVAAEEGLWNFENSPRDVSTDCATATATAGLETECYSLAKMPSYDAELIWEVLAN</sequence>
<dbReference type="Pfam" id="PF00847">
    <property type="entry name" value="AP2"/>
    <property type="match status" value="1"/>
</dbReference>
<evidence type="ECO:0000256" key="4">
    <source>
        <dbReference type="ARBA" id="ARBA00023159"/>
    </source>
</evidence>
<keyword evidence="11" id="KW-1185">Reference proteome</keyword>
<evidence type="ECO:0000259" key="9">
    <source>
        <dbReference type="PROSITE" id="PS51032"/>
    </source>
</evidence>
<dbReference type="SMART" id="SM00380">
    <property type="entry name" value="AP2"/>
    <property type="match status" value="1"/>
</dbReference>
<evidence type="ECO:0000256" key="7">
    <source>
        <dbReference type="ARBA" id="ARBA00024343"/>
    </source>
</evidence>
<feature type="domain" description="AP2/ERF" evidence="9">
    <location>
        <begin position="106"/>
        <end position="163"/>
    </location>
</feature>
<dbReference type="Proteomes" id="UP000685013">
    <property type="component" value="Chromosome 15"/>
</dbReference>
<evidence type="ECO:0000256" key="2">
    <source>
        <dbReference type="ARBA" id="ARBA00023015"/>
    </source>
</evidence>
<keyword evidence="4" id="KW-0010">Activator</keyword>
<reference evidence="10 11" key="1">
    <citation type="journal article" date="2021" name="Hortic Res">
        <title>The domestication of Cucurbita argyrosperma as revealed by the genome of its wild relative.</title>
        <authorList>
            <person name="Barrera-Redondo J."/>
            <person name="Sanchez-de la Vega G."/>
            <person name="Aguirre-Liguori J.A."/>
            <person name="Castellanos-Morales G."/>
            <person name="Gutierrez-Guerrero Y.T."/>
            <person name="Aguirre-Dugua X."/>
            <person name="Aguirre-Planter E."/>
            <person name="Tenaillon M.I."/>
            <person name="Lira-Saade R."/>
            <person name="Eguiarte L.E."/>
        </authorList>
    </citation>
    <scope>NUCLEOTIDE SEQUENCE [LARGE SCALE GENOMIC DNA]</scope>
    <source>
        <strain evidence="10">JBR-2021</strain>
    </source>
</reference>
<feature type="non-terminal residue" evidence="10">
    <location>
        <position position="1"/>
    </location>
</feature>
<feature type="region of interest" description="Disordered" evidence="8">
    <location>
        <begin position="204"/>
        <end position="236"/>
    </location>
</feature>